<evidence type="ECO:0000256" key="1">
    <source>
        <dbReference type="ARBA" id="ARBA00004418"/>
    </source>
</evidence>
<keyword evidence="3" id="KW-0732">Signal</keyword>
<sequence length="371" mass="38970">MPPVPTTHIPHHTKVVVIVRISTQRLVRTALILASATAVAVSAAACGGTGSSSGGDKTVTVYSADGLGDWYKAQFAKFKDRTGISVNEVEAGSGEVVNRVDKEQSNPQADVVVTLPPFIQKAAKSGLLQDSGVDTGVVADSDKDPGDKYVNLAGNYLCFIANPRVANSDKLSWDDLLKPEYKGKLQYSTPGQAGDGTAVLVLLQQLYGKQGALDYLAKLQANNVGPSSSTGKLQPKVDNGELLVANGDVQMNVQQIKDKSAKFNVFFPATADGKRSTVALPYVMGMAKGAPHKDAAKKLMEYLLSADAQQTLGPDAVAVAVRKDLKDAPAPAGTLSPAAYLKDVTVINPDWTKVLTDLDGDVAAYQKATGS</sequence>
<dbReference type="GO" id="GO:0030288">
    <property type="term" value="C:outer membrane-bounded periplasmic space"/>
    <property type="evidence" value="ECO:0007669"/>
    <property type="project" value="TreeGrafter"/>
</dbReference>
<reference evidence="5 6" key="1">
    <citation type="submission" date="2019-10" db="EMBL/GenBank/DDBJ databases">
        <title>Nocardia macrotermitis sp. nov. and Nocardia aurantia sp. nov., isolated from the gut of fungus growing-termite Macrotermes natalensis.</title>
        <authorList>
            <person name="Benndorf R."/>
            <person name="Schwitalla J."/>
            <person name="Martin K."/>
            <person name="De Beer W."/>
            <person name="Kaster A.-K."/>
            <person name="Vollmers J."/>
            <person name="Poulsen M."/>
            <person name="Beemelmanns C."/>
        </authorList>
    </citation>
    <scope>NUCLEOTIDE SEQUENCE [LARGE SCALE GENOMIC DNA]</scope>
    <source>
        <strain evidence="5 6">RB56</strain>
    </source>
</reference>
<dbReference type="NCBIfam" id="NF011620">
    <property type="entry name" value="PRK15046.1"/>
    <property type="match status" value="1"/>
</dbReference>
<dbReference type="GO" id="GO:0015888">
    <property type="term" value="P:thiamine transport"/>
    <property type="evidence" value="ECO:0007669"/>
    <property type="project" value="TreeGrafter"/>
</dbReference>
<evidence type="ECO:0000256" key="4">
    <source>
        <dbReference type="ARBA" id="ARBA00022764"/>
    </source>
</evidence>
<comment type="subcellular location">
    <subcellularLocation>
        <location evidence="1">Periplasm</location>
    </subcellularLocation>
</comment>
<dbReference type="EMBL" id="WEGI01000025">
    <property type="protein sequence ID" value="MQY31872.1"/>
    <property type="molecule type" value="Genomic_DNA"/>
</dbReference>
<dbReference type="Gene3D" id="3.40.190.10">
    <property type="entry name" value="Periplasmic binding protein-like II"/>
    <property type="match status" value="2"/>
</dbReference>
<evidence type="ECO:0000313" key="6">
    <source>
        <dbReference type="Proteomes" id="UP000431401"/>
    </source>
</evidence>
<name>A0A7K0E380_9NOCA</name>
<keyword evidence="6" id="KW-1185">Reference proteome</keyword>
<keyword evidence="2" id="KW-0813">Transport</keyword>
<evidence type="ECO:0000313" key="5">
    <source>
        <dbReference type="EMBL" id="MQY31872.1"/>
    </source>
</evidence>
<dbReference type="SUPFAM" id="SSF53850">
    <property type="entry name" value="Periplasmic binding protein-like II"/>
    <property type="match status" value="1"/>
</dbReference>
<proteinExistence type="predicted"/>
<keyword evidence="4" id="KW-0574">Periplasm</keyword>
<gene>
    <name evidence="5" type="primary">phnS</name>
    <name evidence="5" type="ORF">NRB56_74830</name>
</gene>
<dbReference type="PANTHER" id="PTHR30006">
    <property type="entry name" value="THIAMINE-BINDING PERIPLASMIC PROTEIN-RELATED"/>
    <property type="match status" value="1"/>
</dbReference>
<evidence type="ECO:0000256" key="3">
    <source>
        <dbReference type="ARBA" id="ARBA00022729"/>
    </source>
</evidence>
<dbReference type="Proteomes" id="UP000431401">
    <property type="component" value="Unassembled WGS sequence"/>
</dbReference>
<organism evidence="5 6">
    <name type="scientific">Nocardia aurantia</name>
    <dbReference type="NCBI Taxonomy" id="2585199"/>
    <lineage>
        <taxon>Bacteria</taxon>
        <taxon>Bacillati</taxon>
        <taxon>Actinomycetota</taxon>
        <taxon>Actinomycetes</taxon>
        <taxon>Mycobacteriales</taxon>
        <taxon>Nocardiaceae</taxon>
        <taxon>Nocardia</taxon>
    </lineage>
</organism>
<dbReference type="Pfam" id="PF13531">
    <property type="entry name" value="SBP_bac_11"/>
    <property type="match status" value="1"/>
</dbReference>
<protein>
    <submittedName>
        <fullName evidence="5">Putative 2-aminoethylphosphonate-binding periplasmic protein</fullName>
    </submittedName>
</protein>
<accession>A0A7K0E380</accession>
<dbReference type="AlphaFoldDB" id="A0A7K0E380"/>
<dbReference type="GO" id="GO:0030975">
    <property type="term" value="F:thiamine binding"/>
    <property type="evidence" value="ECO:0007669"/>
    <property type="project" value="TreeGrafter"/>
</dbReference>
<dbReference type="PANTHER" id="PTHR30006:SF3">
    <property type="entry name" value="THIAMINE-BINDING PERIPLASMIC PROTEIN"/>
    <property type="match status" value="1"/>
</dbReference>
<comment type="caution">
    <text evidence="5">The sequence shown here is derived from an EMBL/GenBank/DDBJ whole genome shotgun (WGS) entry which is preliminary data.</text>
</comment>
<evidence type="ECO:0000256" key="2">
    <source>
        <dbReference type="ARBA" id="ARBA00022448"/>
    </source>
</evidence>
<dbReference type="GO" id="GO:0030976">
    <property type="term" value="F:thiamine pyrophosphate binding"/>
    <property type="evidence" value="ECO:0007669"/>
    <property type="project" value="TreeGrafter"/>
</dbReference>